<evidence type="ECO:0000313" key="3">
    <source>
        <dbReference type="Proteomes" id="UP000654471"/>
    </source>
</evidence>
<accession>A0ABQ2VP68</accession>
<feature type="domain" description="AB hydrolase-1" evidence="1">
    <location>
        <begin position="20"/>
        <end position="245"/>
    </location>
</feature>
<dbReference type="EMBL" id="BMRP01000098">
    <property type="protein sequence ID" value="GGV04578.1"/>
    <property type="molecule type" value="Genomic_DNA"/>
</dbReference>
<dbReference type="Pfam" id="PF00561">
    <property type="entry name" value="Abhydrolase_1"/>
    <property type="match status" value="1"/>
</dbReference>
<name>A0ABQ2VP68_9ACTN</name>
<reference evidence="3" key="1">
    <citation type="journal article" date="2019" name="Int. J. Syst. Evol. Microbiol.">
        <title>The Global Catalogue of Microorganisms (GCM) 10K type strain sequencing project: providing services to taxonomists for standard genome sequencing and annotation.</title>
        <authorList>
            <consortium name="The Broad Institute Genomics Platform"/>
            <consortium name="The Broad Institute Genome Sequencing Center for Infectious Disease"/>
            <person name="Wu L."/>
            <person name="Ma J."/>
        </authorList>
    </citation>
    <scope>NUCLEOTIDE SEQUENCE [LARGE SCALE GENOMIC DNA]</scope>
    <source>
        <strain evidence="3">JCM 3399</strain>
    </source>
</reference>
<protein>
    <submittedName>
        <fullName evidence="2">Alpha/beta hydrolase</fullName>
    </submittedName>
</protein>
<organism evidence="2 3">
    <name type="scientific">Streptomyces albospinus</name>
    <dbReference type="NCBI Taxonomy" id="285515"/>
    <lineage>
        <taxon>Bacteria</taxon>
        <taxon>Bacillati</taxon>
        <taxon>Actinomycetota</taxon>
        <taxon>Actinomycetes</taxon>
        <taxon>Kitasatosporales</taxon>
        <taxon>Streptomycetaceae</taxon>
        <taxon>Streptomyces</taxon>
    </lineage>
</organism>
<evidence type="ECO:0000259" key="1">
    <source>
        <dbReference type="Pfam" id="PF00561"/>
    </source>
</evidence>
<dbReference type="SUPFAM" id="SSF53474">
    <property type="entry name" value="alpha/beta-Hydrolases"/>
    <property type="match status" value="1"/>
</dbReference>
<dbReference type="InterPro" id="IPR029058">
    <property type="entry name" value="AB_hydrolase_fold"/>
</dbReference>
<dbReference type="InterPro" id="IPR000073">
    <property type="entry name" value="AB_hydrolase_1"/>
</dbReference>
<keyword evidence="2" id="KW-0378">Hydrolase</keyword>
<sequence>MPIATTPTARIPYRVAGEGPSLLLVHGTGPGAEINWGHLVDQFTDRHSVLLPNYSGSDSAEDDGGELSVEQLAEQIAAVIEHAGGEPVDLVGFSLGSVVAAAVAATRPELVRSLVLVAPWLHRDEYMRNLFTVWRRIGDFGDAEAFGRFAAVTGFSRPFLDGFGTAGVDQLATNMSLTKGILRHLDLDLRVDIRELATQIQARTLVIGGIQDVTVPVEHARAVHAAVPASSYAEVDAGHVMVIERQEEFVKLVRDFIGGG</sequence>
<dbReference type="PANTHER" id="PTHR43798">
    <property type="entry name" value="MONOACYLGLYCEROL LIPASE"/>
    <property type="match status" value="1"/>
</dbReference>
<gene>
    <name evidence="2" type="ORF">GCM10010211_84650</name>
</gene>
<dbReference type="RefSeq" id="WP_229853115.1">
    <property type="nucleotide sequence ID" value="NZ_BMRP01000098.1"/>
</dbReference>
<dbReference type="Proteomes" id="UP000654471">
    <property type="component" value="Unassembled WGS sequence"/>
</dbReference>
<dbReference type="InterPro" id="IPR050266">
    <property type="entry name" value="AB_hydrolase_sf"/>
</dbReference>
<proteinExistence type="predicted"/>
<evidence type="ECO:0000313" key="2">
    <source>
        <dbReference type="EMBL" id="GGV04578.1"/>
    </source>
</evidence>
<dbReference type="PRINTS" id="PR00111">
    <property type="entry name" value="ABHYDROLASE"/>
</dbReference>
<keyword evidence="3" id="KW-1185">Reference proteome</keyword>
<dbReference type="GO" id="GO:0016787">
    <property type="term" value="F:hydrolase activity"/>
    <property type="evidence" value="ECO:0007669"/>
    <property type="project" value="UniProtKB-KW"/>
</dbReference>
<dbReference type="Gene3D" id="3.40.50.1820">
    <property type="entry name" value="alpha/beta hydrolase"/>
    <property type="match status" value="1"/>
</dbReference>
<comment type="caution">
    <text evidence="2">The sequence shown here is derived from an EMBL/GenBank/DDBJ whole genome shotgun (WGS) entry which is preliminary data.</text>
</comment>